<sequence>MHKIYFIDNVVLSNRNIPCIYIL</sequence>
<dbReference type="Proteomes" id="UP000008553">
    <property type="component" value="Unassembled WGS sequence"/>
</dbReference>
<reference evidence="1 2" key="1">
    <citation type="journal article" date="2002" name="Nature">
        <title>Genome sequence and comparative analysis of the model rodent malaria parasite Plasmodium yoelii yoelii.</title>
        <authorList>
            <person name="Carlton J.M."/>
            <person name="Angiuoli S.V."/>
            <person name="Suh B.B."/>
            <person name="Kooij T.W."/>
            <person name="Pertea M."/>
            <person name="Silva J.C."/>
            <person name="Ermolaeva M.D."/>
            <person name="Allen J.E."/>
            <person name="Selengut J.D."/>
            <person name="Koo H.L."/>
            <person name="Peterson J.D."/>
            <person name="Pop M."/>
            <person name="Kosack D.S."/>
            <person name="Shumway M.F."/>
            <person name="Bidwell S.L."/>
            <person name="Shallom S.J."/>
            <person name="van Aken S.E."/>
            <person name="Riedmuller S.B."/>
            <person name="Feldblyum T.V."/>
            <person name="Cho J.K."/>
            <person name="Quackenbush J."/>
            <person name="Sedegah M."/>
            <person name="Shoaibi A."/>
            <person name="Cummings L.M."/>
            <person name="Florens L."/>
            <person name="Yates J.R."/>
            <person name="Raine J.D."/>
            <person name="Sinden R.E."/>
            <person name="Harris M.A."/>
            <person name="Cunningham D.A."/>
            <person name="Preiser P.R."/>
            <person name="Bergman L.W."/>
            <person name="Vaidya A.B."/>
            <person name="van Lin L.H."/>
            <person name="Janse C.J."/>
            <person name="Waters A.P."/>
            <person name="Smith H.O."/>
            <person name="White O.R."/>
            <person name="Salzberg S.L."/>
            <person name="Venter J.C."/>
            <person name="Fraser C.M."/>
            <person name="Hoffman S.L."/>
            <person name="Gardner M.J."/>
            <person name="Carucci D.J."/>
        </authorList>
    </citation>
    <scope>NUCLEOTIDE SEQUENCE [LARGE SCALE GENOMIC DNA]</scope>
    <source>
        <strain evidence="1 2">17XNL</strain>
    </source>
</reference>
<evidence type="ECO:0000313" key="2">
    <source>
        <dbReference type="Proteomes" id="UP000008553"/>
    </source>
</evidence>
<proteinExistence type="predicted"/>
<evidence type="ECO:0000313" key="1">
    <source>
        <dbReference type="EMBL" id="EAA17363.1"/>
    </source>
</evidence>
<keyword evidence="2" id="KW-1185">Reference proteome</keyword>
<dbReference type="AlphaFoldDB" id="Q7RDS0"/>
<comment type="caution">
    <text evidence="1">The sequence shown here is derived from an EMBL/GenBank/DDBJ whole genome shotgun (WGS) entry which is preliminary data.</text>
</comment>
<name>Q7RDS0_PLAYO</name>
<dbReference type="InParanoid" id="Q7RDS0"/>
<organism evidence="1 2">
    <name type="scientific">Plasmodium yoelii yoelii</name>
    <dbReference type="NCBI Taxonomy" id="73239"/>
    <lineage>
        <taxon>Eukaryota</taxon>
        <taxon>Sar</taxon>
        <taxon>Alveolata</taxon>
        <taxon>Apicomplexa</taxon>
        <taxon>Aconoidasida</taxon>
        <taxon>Haemosporida</taxon>
        <taxon>Plasmodiidae</taxon>
        <taxon>Plasmodium</taxon>
        <taxon>Plasmodium (Vinckeia)</taxon>
    </lineage>
</organism>
<gene>
    <name evidence="1" type="ORF">PY05351</name>
</gene>
<protein>
    <submittedName>
        <fullName evidence="1">Uncharacterized protein</fullName>
    </submittedName>
</protein>
<dbReference type="PaxDb" id="73239-Q7RDS0"/>
<dbReference type="EMBL" id="AABL01001686">
    <property type="protein sequence ID" value="EAA17363.1"/>
    <property type="molecule type" value="Genomic_DNA"/>
</dbReference>
<accession>Q7RDS0</accession>